<protein>
    <submittedName>
        <fullName evidence="6">LOW QUALITY PROTEIN: tumor necrosis factor receptor superfamily member 5-like</fullName>
    </submittedName>
</protein>
<keyword evidence="2" id="KW-0472">Membrane</keyword>
<dbReference type="PANTHER" id="PTHR47139">
    <property type="entry name" value="TUMOR NECROSIS FACTOR RECEPTOR SUPERFAMILY MEMBER 9"/>
    <property type="match status" value="1"/>
</dbReference>
<sequence>MIPVSLSLAVLCILNIWTIEYAAGCGEQYEKDGRCCDQCAPGQYMKDFCKENQQTICSPCEEGTYSQQFNLFDRCEKCRSCQHKYNEKCTATTNTNCSCNYGFLCSNNVCSECEENKCVTGETLKRTDSSLDTWLITYRYQCEPSCADDTYFDAKDNLCKKDGDGIDFIHLILGIGFVLLSLTLLVFLSHTCMKSRRDHRAYNHPMEVLAVSTNASDFHLSKEESGRELIMQDESKNSNSIGLLHLEEVGTC</sequence>
<evidence type="ECO:0000256" key="2">
    <source>
        <dbReference type="SAM" id="Phobius"/>
    </source>
</evidence>
<dbReference type="SUPFAM" id="SSF57586">
    <property type="entry name" value="TNF receptor-like"/>
    <property type="match status" value="1"/>
</dbReference>
<dbReference type="KEGG" id="cgob:115008567"/>
<dbReference type="GO" id="GO:0038023">
    <property type="term" value="F:signaling receptor activity"/>
    <property type="evidence" value="ECO:0007669"/>
    <property type="project" value="TreeGrafter"/>
</dbReference>
<dbReference type="InterPro" id="IPR001368">
    <property type="entry name" value="TNFR/NGFR_Cys_rich_reg"/>
</dbReference>
<feature type="repeat" description="TNFR-Cys" evidence="1">
    <location>
        <begin position="59"/>
        <end position="97"/>
    </location>
</feature>
<accession>A0A6J2PS25</accession>
<feature type="transmembrane region" description="Helical" evidence="2">
    <location>
        <begin position="168"/>
        <end position="188"/>
    </location>
</feature>
<reference evidence="6" key="1">
    <citation type="submission" date="2025-08" db="UniProtKB">
        <authorList>
            <consortium name="RefSeq"/>
        </authorList>
    </citation>
    <scope>IDENTIFICATION</scope>
</reference>
<dbReference type="GeneID" id="115008567"/>
<feature type="disulfide bond" evidence="1">
    <location>
        <begin position="60"/>
        <end position="75"/>
    </location>
</feature>
<evidence type="ECO:0000313" key="6">
    <source>
        <dbReference type="RefSeq" id="XP_029288111.1"/>
    </source>
</evidence>
<comment type="caution">
    <text evidence="1">Lacks conserved residue(s) required for the propagation of feature annotation.</text>
</comment>
<dbReference type="RefSeq" id="XP_029288111.1">
    <property type="nucleotide sequence ID" value="XM_029432251.1"/>
</dbReference>
<dbReference type="SMART" id="SM00208">
    <property type="entry name" value="TNFR"/>
    <property type="match status" value="2"/>
</dbReference>
<feature type="domain" description="TNFR-Cys" evidence="4">
    <location>
        <begin position="59"/>
        <end position="97"/>
    </location>
</feature>
<proteinExistence type="predicted"/>
<feature type="signal peptide" evidence="3">
    <location>
        <begin position="1"/>
        <end position="24"/>
    </location>
</feature>
<evidence type="ECO:0000313" key="5">
    <source>
        <dbReference type="Proteomes" id="UP000504630"/>
    </source>
</evidence>
<gene>
    <name evidence="6" type="primary">LOC115008567</name>
</gene>
<feature type="chain" id="PRO_5026796619" evidence="3">
    <location>
        <begin position="25"/>
        <end position="252"/>
    </location>
</feature>
<keyword evidence="2" id="KW-0812">Transmembrane</keyword>
<organism evidence="5 6">
    <name type="scientific">Cottoperca gobio</name>
    <name type="common">Frogmouth</name>
    <name type="synonym">Aphritis gobio</name>
    <dbReference type="NCBI Taxonomy" id="56716"/>
    <lineage>
        <taxon>Eukaryota</taxon>
        <taxon>Metazoa</taxon>
        <taxon>Chordata</taxon>
        <taxon>Craniata</taxon>
        <taxon>Vertebrata</taxon>
        <taxon>Euteleostomi</taxon>
        <taxon>Actinopterygii</taxon>
        <taxon>Neopterygii</taxon>
        <taxon>Teleostei</taxon>
        <taxon>Neoteleostei</taxon>
        <taxon>Acanthomorphata</taxon>
        <taxon>Eupercaria</taxon>
        <taxon>Perciformes</taxon>
        <taxon>Notothenioidei</taxon>
        <taxon>Bovichtidae</taxon>
        <taxon>Cottoperca</taxon>
    </lineage>
</organism>
<dbReference type="PANTHER" id="PTHR47139:SF1">
    <property type="entry name" value="TUMOR NECROSIS FACTOR RECEPTOR SUPERFAMILY MEMBER 9"/>
    <property type="match status" value="1"/>
</dbReference>
<evidence type="ECO:0000259" key="4">
    <source>
        <dbReference type="PROSITE" id="PS50050"/>
    </source>
</evidence>
<dbReference type="InParanoid" id="A0A6J2PS25"/>
<keyword evidence="3" id="KW-0732">Signal</keyword>
<evidence type="ECO:0000256" key="1">
    <source>
        <dbReference type="PROSITE-ProRule" id="PRU00206"/>
    </source>
</evidence>
<dbReference type="CDD" id="cd00185">
    <property type="entry name" value="TNFRSF"/>
    <property type="match status" value="1"/>
</dbReference>
<keyword evidence="5" id="KW-1185">Reference proteome</keyword>
<name>A0A6J2PS25_COTGO</name>
<dbReference type="Proteomes" id="UP000504630">
    <property type="component" value="Chromosome 5"/>
</dbReference>
<dbReference type="AlphaFoldDB" id="A0A6J2PS25"/>
<evidence type="ECO:0000256" key="3">
    <source>
        <dbReference type="SAM" id="SignalP"/>
    </source>
</evidence>
<dbReference type="SUPFAM" id="SSF57184">
    <property type="entry name" value="Growth factor receptor domain"/>
    <property type="match status" value="1"/>
</dbReference>
<dbReference type="PROSITE" id="PS50050">
    <property type="entry name" value="TNFR_NGFR_2"/>
    <property type="match status" value="1"/>
</dbReference>
<dbReference type="Gene3D" id="2.10.50.10">
    <property type="entry name" value="Tumor Necrosis Factor Receptor, subunit A, domain 2"/>
    <property type="match status" value="1"/>
</dbReference>
<dbReference type="GO" id="GO:0042127">
    <property type="term" value="P:regulation of cell population proliferation"/>
    <property type="evidence" value="ECO:0007669"/>
    <property type="project" value="TreeGrafter"/>
</dbReference>
<dbReference type="OrthoDB" id="9374769at2759"/>
<keyword evidence="1" id="KW-1015">Disulfide bond</keyword>
<dbReference type="InterPro" id="IPR009030">
    <property type="entry name" value="Growth_fac_rcpt_cys_sf"/>
</dbReference>
<keyword evidence="2" id="KW-1133">Transmembrane helix</keyword>